<evidence type="ECO:0000256" key="1">
    <source>
        <dbReference type="SAM" id="MobiDB-lite"/>
    </source>
</evidence>
<organism evidence="2">
    <name type="scientific">Picea sitchensis</name>
    <name type="common">Sitka spruce</name>
    <name type="synonym">Pinus sitchensis</name>
    <dbReference type="NCBI Taxonomy" id="3332"/>
    <lineage>
        <taxon>Eukaryota</taxon>
        <taxon>Viridiplantae</taxon>
        <taxon>Streptophyta</taxon>
        <taxon>Embryophyta</taxon>
        <taxon>Tracheophyta</taxon>
        <taxon>Spermatophyta</taxon>
        <taxon>Pinopsida</taxon>
        <taxon>Pinidae</taxon>
        <taxon>Conifers I</taxon>
        <taxon>Pinales</taxon>
        <taxon>Pinaceae</taxon>
        <taxon>Picea</taxon>
    </lineage>
</organism>
<keyword evidence="2" id="KW-0496">Mitochondrion</keyword>
<reference evidence="2" key="1">
    <citation type="submission" date="2019-03" db="EMBL/GenBank/DDBJ databases">
        <title>Largest Complete Mitochondrial Genome of a Gymnosperm, Sitka Spruce (Picea sitchensis), Indicates Complex Physical Structure.</title>
        <authorList>
            <person name="Jackman S.D."/>
            <person name="Coombe L."/>
            <person name="Warren R."/>
            <person name="Kirk H."/>
            <person name="Trinh E."/>
            <person name="McLeod T."/>
            <person name="Pleasance S."/>
            <person name="Pandoh P."/>
            <person name="Zhao Y."/>
            <person name="Coope R."/>
            <person name="Bousquet J."/>
            <person name="Bohlmann J.C."/>
            <person name="Jones S.J.M."/>
            <person name="Birol I."/>
        </authorList>
    </citation>
    <scope>NUCLEOTIDE SEQUENCE</scope>
    <source>
        <strain evidence="2">Q903</strain>
    </source>
</reference>
<sequence length="30" mass="3193">MPGQPLLVLPPLHPRTSSRYLPVPVPTAGT</sequence>
<feature type="region of interest" description="Disordered" evidence="1">
    <location>
        <begin position="1"/>
        <end position="30"/>
    </location>
</feature>
<geneLocation type="mitochondrion" evidence="2"/>
<gene>
    <name evidence="2" type="primary">orf06735</name>
    <name evidence="2" type="ORF">Q903MT_gene6680</name>
</gene>
<dbReference type="AlphaFoldDB" id="A0A6B9XX96"/>
<evidence type="ECO:0000313" key="2">
    <source>
        <dbReference type="EMBL" id="QHR92633.1"/>
    </source>
</evidence>
<proteinExistence type="predicted"/>
<name>A0A6B9XX96_PICSI</name>
<dbReference type="EMBL" id="MK697705">
    <property type="protein sequence ID" value="QHR92633.1"/>
    <property type="molecule type" value="Genomic_DNA"/>
</dbReference>
<accession>A0A6B9XX96</accession>
<protein>
    <submittedName>
        <fullName evidence="2">Uncharacterized protein</fullName>
    </submittedName>
</protein>